<dbReference type="CDD" id="cd01756">
    <property type="entry name" value="PLAT_repeat"/>
    <property type="match status" value="1"/>
</dbReference>
<dbReference type="InterPro" id="IPR036392">
    <property type="entry name" value="PLAT/LH2_dom_sf"/>
</dbReference>
<feature type="compositionally biased region" description="Basic and acidic residues" evidence="2">
    <location>
        <begin position="42"/>
        <end position="57"/>
    </location>
</feature>
<organism evidence="4 5">
    <name type="scientific">Coilia grayii</name>
    <name type="common">Gray's grenadier anchovy</name>
    <dbReference type="NCBI Taxonomy" id="363190"/>
    <lineage>
        <taxon>Eukaryota</taxon>
        <taxon>Metazoa</taxon>
        <taxon>Chordata</taxon>
        <taxon>Craniata</taxon>
        <taxon>Vertebrata</taxon>
        <taxon>Euteleostomi</taxon>
        <taxon>Actinopterygii</taxon>
        <taxon>Neopterygii</taxon>
        <taxon>Teleostei</taxon>
        <taxon>Clupei</taxon>
        <taxon>Clupeiformes</taxon>
        <taxon>Clupeoidei</taxon>
        <taxon>Engraulidae</taxon>
        <taxon>Coilinae</taxon>
        <taxon>Coilia</taxon>
    </lineage>
</organism>
<dbReference type="PANTHER" id="PTHR45901">
    <property type="entry name" value="PROTEIN CBG12474"/>
    <property type="match status" value="1"/>
</dbReference>
<evidence type="ECO:0000256" key="2">
    <source>
        <dbReference type="SAM" id="MobiDB-lite"/>
    </source>
</evidence>
<dbReference type="InterPro" id="IPR052970">
    <property type="entry name" value="Inner_ear_hair_cell_LOXHD"/>
</dbReference>
<feature type="domain" description="PLAT" evidence="3">
    <location>
        <begin position="207"/>
        <end position="354"/>
    </location>
</feature>
<protein>
    <recommendedName>
        <fullName evidence="3">PLAT domain-containing protein</fullName>
    </recommendedName>
</protein>
<feature type="region of interest" description="Disordered" evidence="2">
    <location>
        <begin position="1"/>
        <end position="181"/>
    </location>
</feature>
<sequence length="488" mass="55789">MPTKEKKRPSLGETEEPGDELKEKETKAKGKSKTVTYTTDGETDRETSRSHSEPAESKKKKKKKEKKESESEEKKKKQKKAKKKQKEEEEDEGEDVATEDEENNNEPRRKEKKKDKPVEEDEGVKEEKKKKKKSSKTEEKEEENMADEEDEKKKKKKKGKKGSEGDEDKKKKKKKNGPPEYAEIFQKQLLKYQAEDEDFEDEYYKKKVYEVVTVTGDIKGAGTDTNVFVTLFGENGITPKIHLSSKSGLSYMDIISRVALKVPDSGSPGWDRVDKRTRCAFEKNKTDVFRIKTHNVGTIVKIRIERDNTGTNKGWFVDRVVVADMAKPHQRLYFSCNAWLSTTEGDGMLFKDLLGSFSPMDVPKTNKYMVTVYTPDIKGSGTDADVFLSIFGEKGDSGTRKLFSKDRDCFERGSEDKFLVDAPNMGRIHRIMIGHNNKGCGSAGWILDKVLIDDIGNKEHYEFPYENAMFDLSEGDGRIQRDALFGHW</sequence>
<feature type="domain" description="PLAT" evidence="3">
    <location>
        <begin position="366"/>
        <end position="483"/>
    </location>
</feature>
<feature type="compositionally biased region" description="Acidic residues" evidence="2">
    <location>
        <begin position="140"/>
        <end position="150"/>
    </location>
</feature>
<feature type="compositionally biased region" description="Basic and acidic residues" evidence="2">
    <location>
        <begin position="105"/>
        <end position="117"/>
    </location>
</feature>
<dbReference type="PROSITE" id="PS50095">
    <property type="entry name" value="PLAT"/>
    <property type="match status" value="2"/>
</dbReference>
<dbReference type="SUPFAM" id="SSF49723">
    <property type="entry name" value="Lipase/lipooxygenase domain (PLAT/LH2 domain)"/>
    <property type="match status" value="2"/>
</dbReference>
<dbReference type="PANTHER" id="PTHR45901:SF3">
    <property type="entry name" value="LIPOXYGENASE HOMOLOGY DOMAIN-CONTAINING PROTEIN 1"/>
    <property type="match status" value="1"/>
</dbReference>
<dbReference type="EMBL" id="JBHFQA010000004">
    <property type="protein sequence ID" value="KAL2100046.1"/>
    <property type="molecule type" value="Genomic_DNA"/>
</dbReference>
<dbReference type="Gene3D" id="2.40.180.10">
    <property type="entry name" value="Catalase core domain"/>
    <property type="match status" value="1"/>
</dbReference>
<dbReference type="Pfam" id="PF01477">
    <property type="entry name" value="PLAT"/>
    <property type="match status" value="2"/>
</dbReference>
<evidence type="ECO:0000313" key="5">
    <source>
        <dbReference type="Proteomes" id="UP001591681"/>
    </source>
</evidence>
<proteinExistence type="predicted"/>
<feature type="compositionally biased region" description="Acidic residues" evidence="2">
    <location>
        <begin position="88"/>
        <end position="104"/>
    </location>
</feature>
<feature type="compositionally biased region" description="Basic and acidic residues" evidence="2">
    <location>
        <begin position="66"/>
        <end position="75"/>
    </location>
</feature>
<keyword evidence="5" id="KW-1185">Reference proteome</keyword>
<reference evidence="4 5" key="1">
    <citation type="submission" date="2024-09" db="EMBL/GenBank/DDBJ databases">
        <title>A chromosome-level genome assembly of Gray's grenadier anchovy, Coilia grayii.</title>
        <authorList>
            <person name="Fu Z."/>
        </authorList>
    </citation>
    <scope>NUCLEOTIDE SEQUENCE [LARGE SCALE GENOMIC DNA]</scope>
    <source>
        <strain evidence="4">G4</strain>
        <tissue evidence="4">Muscle</tissue>
    </source>
</reference>
<dbReference type="Proteomes" id="UP001591681">
    <property type="component" value="Unassembled WGS sequence"/>
</dbReference>
<evidence type="ECO:0000259" key="3">
    <source>
        <dbReference type="PROSITE" id="PS50095"/>
    </source>
</evidence>
<evidence type="ECO:0000313" key="4">
    <source>
        <dbReference type="EMBL" id="KAL2100046.1"/>
    </source>
</evidence>
<gene>
    <name evidence="4" type="ORF">ACEWY4_004440</name>
</gene>
<comment type="caution">
    <text evidence="4">The sequence shown here is derived from an EMBL/GenBank/DDBJ whole genome shotgun (WGS) entry which is preliminary data.</text>
</comment>
<evidence type="ECO:0000256" key="1">
    <source>
        <dbReference type="PROSITE-ProRule" id="PRU00152"/>
    </source>
</evidence>
<dbReference type="SMART" id="SM00308">
    <property type="entry name" value="LH2"/>
    <property type="match status" value="2"/>
</dbReference>
<dbReference type="InterPro" id="IPR001024">
    <property type="entry name" value="PLAT/LH2_dom"/>
</dbReference>
<dbReference type="AlphaFoldDB" id="A0ABD1KLL9"/>
<comment type="caution">
    <text evidence="1">Lacks conserved residue(s) required for the propagation of feature annotation.</text>
</comment>
<name>A0ABD1KLL9_9TELE</name>
<dbReference type="Gene3D" id="2.60.60.20">
    <property type="entry name" value="PLAT/LH2 domain"/>
    <property type="match status" value="1"/>
</dbReference>
<feature type="compositionally biased region" description="Basic and acidic residues" evidence="2">
    <location>
        <begin position="19"/>
        <end position="28"/>
    </location>
</feature>
<accession>A0ABD1KLL9</accession>